<dbReference type="RefSeq" id="WP_286343756.1">
    <property type="nucleotide sequence ID" value="NZ_AP027732.1"/>
</dbReference>
<dbReference type="SUPFAM" id="SSF103473">
    <property type="entry name" value="MFS general substrate transporter"/>
    <property type="match status" value="1"/>
</dbReference>
<feature type="transmembrane region" description="Helical" evidence="5">
    <location>
        <begin position="386"/>
        <end position="406"/>
    </location>
</feature>
<feature type="transmembrane region" description="Helical" evidence="5">
    <location>
        <begin position="48"/>
        <end position="70"/>
    </location>
</feature>
<dbReference type="InterPro" id="IPR036259">
    <property type="entry name" value="MFS_trans_sf"/>
</dbReference>
<evidence type="ECO:0000313" key="8">
    <source>
        <dbReference type="Proteomes" id="UP001321486"/>
    </source>
</evidence>
<feature type="transmembrane region" description="Helical" evidence="5">
    <location>
        <begin position="324"/>
        <end position="345"/>
    </location>
</feature>
<evidence type="ECO:0000259" key="6">
    <source>
        <dbReference type="PROSITE" id="PS50850"/>
    </source>
</evidence>
<feature type="transmembrane region" description="Helical" evidence="5">
    <location>
        <begin position="169"/>
        <end position="188"/>
    </location>
</feature>
<feature type="transmembrane region" description="Helical" evidence="5">
    <location>
        <begin position="141"/>
        <end position="163"/>
    </location>
</feature>
<feature type="transmembrane region" description="Helical" evidence="5">
    <location>
        <begin position="107"/>
        <end position="129"/>
    </location>
</feature>
<feature type="transmembrane region" description="Helical" evidence="5">
    <location>
        <begin position="357"/>
        <end position="380"/>
    </location>
</feature>
<keyword evidence="4 5" id="KW-0472">Membrane</keyword>
<dbReference type="Proteomes" id="UP001321486">
    <property type="component" value="Chromosome"/>
</dbReference>
<gene>
    <name evidence="7" type="ORF">GCM10025867_30770</name>
</gene>
<accession>A0ABM8GQU3</accession>
<dbReference type="InterPro" id="IPR011701">
    <property type="entry name" value="MFS"/>
</dbReference>
<feature type="domain" description="Major facilitator superfamily (MFS) profile" evidence="6">
    <location>
        <begin position="14"/>
        <end position="410"/>
    </location>
</feature>
<evidence type="ECO:0000256" key="1">
    <source>
        <dbReference type="ARBA" id="ARBA00004651"/>
    </source>
</evidence>
<feature type="transmembrane region" description="Helical" evidence="5">
    <location>
        <begin position="296"/>
        <end position="318"/>
    </location>
</feature>
<dbReference type="PANTHER" id="PTHR23508:SF10">
    <property type="entry name" value="CARBOXYLIC ACID TRANSPORTER PROTEIN HOMOLOG"/>
    <property type="match status" value="1"/>
</dbReference>
<sequence length="447" mass="46702">MTSAASLARKAPNPWWVAVISGMASYIDAAAIVSSGTALVLYQHSIGVTAAEIGVLSAVLTFCIAIGALSGGRLGDLFGRRTVFIATMAMTVIGSTTLVFSPAFMGLLIGTILLGLGTGADLPVSLATISEAATDENRGKLVVFSQVLWFAGILATYAISSVVGGLGHLGGQIMFAHVGVVALIVLVLRFTIPESTSWSTANVEKKEGLNTVRAARHGIRDVFTQKIFLIPFLALLVFYTLTNLGANTGGQFGSYVAVNVVGLSVQTFSVLNLISLPIGMLLALWFGRIVDGRHRILFFVIGAVAYVISYALPVFFGFSLGTLIAMQAFNIVGAAFAFEAIMKVWSQESFPTLLRGSVQGTIIAVARVAAAILALVTPLLLGAPLVMYGILAGLVAIGVVVGWLAFHKAVFNAFTIEGKDLADAQEALFAAGMRADAPAAAARLDRS</sequence>
<evidence type="ECO:0000256" key="5">
    <source>
        <dbReference type="SAM" id="Phobius"/>
    </source>
</evidence>
<comment type="subcellular location">
    <subcellularLocation>
        <location evidence="1">Cell membrane</location>
        <topology evidence="1">Multi-pass membrane protein</topology>
    </subcellularLocation>
</comment>
<dbReference type="EMBL" id="AP027732">
    <property type="protein sequence ID" value="BDZ50836.1"/>
    <property type="molecule type" value="Genomic_DNA"/>
</dbReference>
<dbReference type="InterPro" id="IPR020846">
    <property type="entry name" value="MFS_dom"/>
</dbReference>
<organism evidence="7 8">
    <name type="scientific">Frondihabitans sucicola</name>
    <dbReference type="NCBI Taxonomy" id="1268041"/>
    <lineage>
        <taxon>Bacteria</taxon>
        <taxon>Bacillati</taxon>
        <taxon>Actinomycetota</taxon>
        <taxon>Actinomycetes</taxon>
        <taxon>Micrococcales</taxon>
        <taxon>Microbacteriaceae</taxon>
        <taxon>Frondihabitans</taxon>
    </lineage>
</organism>
<evidence type="ECO:0000313" key="7">
    <source>
        <dbReference type="EMBL" id="BDZ50836.1"/>
    </source>
</evidence>
<keyword evidence="2 5" id="KW-0812">Transmembrane</keyword>
<evidence type="ECO:0000256" key="4">
    <source>
        <dbReference type="ARBA" id="ARBA00023136"/>
    </source>
</evidence>
<dbReference type="PROSITE" id="PS50850">
    <property type="entry name" value="MFS"/>
    <property type="match status" value="1"/>
</dbReference>
<evidence type="ECO:0000256" key="3">
    <source>
        <dbReference type="ARBA" id="ARBA00022989"/>
    </source>
</evidence>
<protein>
    <submittedName>
        <fullName evidence="7">MFS transporter</fullName>
    </submittedName>
</protein>
<dbReference type="Pfam" id="PF07690">
    <property type="entry name" value="MFS_1"/>
    <property type="match status" value="1"/>
</dbReference>
<name>A0ABM8GQU3_9MICO</name>
<feature type="transmembrane region" description="Helical" evidence="5">
    <location>
        <begin position="15"/>
        <end position="42"/>
    </location>
</feature>
<evidence type="ECO:0000256" key="2">
    <source>
        <dbReference type="ARBA" id="ARBA00022692"/>
    </source>
</evidence>
<feature type="transmembrane region" description="Helical" evidence="5">
    <location>
        <begin position="82"/>
        <end position="101"/>
    </location>
</feature>
<feature type="transmembrane region" description="Helical" evidence="5">
    <location>
        <begin position="223"/>
        <end position="241"/>
    </location>
</feature>
<proteinExistence type="predicted"/>
<dbReference type="Gene3D" id="1.20.1250.20">
    <property type="entry name" value="MFS general substrate transporter like domains"/>
    <property type="match status" value="1"/>
</dbReference>
<dbReference type="PANTHER" id="PTHR23508">
    <property type="entry name" value="CARBOXYLIC ACID TRANSPORTER PROTEIN HOMOLOG"/>
    <property type="match status" value="1"/>
</dbReference>
<keyword evidence="8" id="KW-1185">Reference proteome</keyword>
<feature type="transmembrane region" description="Helical" evidence="5">
    <location>
        <begin position="261"/>
        <end position="284"/>
    </location>
</feature>
<keyword evidence="3 5" id="KW-1133">Transmembrane helix</keyword>
<reference evidence="8" key="1">
    <citation type="journal article" date="2019" name="Int. J. Syst. Evol. Microbiol.">
        <title>The Global Catalogue of Microorganisms (GCM) 10K type strain sequencing project: providing services to taxonomists for standard genome sequencing and annotation.</title>
        <authorList>
            <consortium name="The Broad Institute Genomics Platform"/>
            <consortium name="The Broad Institute Genome Sequencing Center for Infectious Disease"/>
            <person name="Wu L."/>
            <person name="Ma J."/>
        </authorList>
    </citation>
    <scope>NUCLEOTIDE SEQUENCE [LARGE SCALE GENOMIC DNA]</scope>
    <source>
        <strain evidence="8">NBRC 108728</strain>
    </source>
</reference>